<accession>A0A8S8ZCE4</accession>
<name>A0A8S8ZCE4_SORMA</name>
<keyword evidence="1" id="KW-0812">Transmembrane</keyword>
<dbReference type="EMBL" id="NMPR01000239">
    <property type="protein sequence ID" value="KAA8624280.1"/>
    <property type="molecule type" value="Genomic_DNA"/>
</dbReference>
<keyword evidence="1" id="KW-0472">Membrane</keyword>
<dbReference type="AlphaFoldDB" id="A0A8S8ZCE4"/>
<sequence>MSSQSNDGDEDDIAKAIRRLITICNHLFEDDGSDSAMDDNQYDNFIAALQPNETETEPFSTHEELVNEYRSFAQSVQTHQDVVNEFRSFSESIQTHEEVVNEFMSFVQWNYANYNDVFGDSGDSDDMGYCSNTTVLAPVVIVAFVEGTFWVVAWWLISL</sequence>
<dbReference type="VEuPathDB" id="FungiDB:SMAC_08727"/>
<protein>
    <submittedName>
        <fullName evidence="2">Uncharacterized protein</fullName>
    </submittedName>
</protein>
<evidence type="ECO:0000313" key="2">
    <source>
        <dbReference type="EMBL" id="KAA8624280.1"/>
    </source>
</evidence>
<evidence type="ECO:0000313" key="3">
    <source>
        <dbReference type="Proteomes" id="UP000433876"/>
    </source>
</evidence>
<comment type="caution">
    <text evidence="2">The sequence shown here is derived from an EMBL/GenBank/DDBJ whole genome shotgun (WGS) entry which is preliminary data.</text>
</comment>
<evidence type="ECO:0000256" key="1">
    <source>
        <dbReference type="SAM" id="Phobius"/>
    </source>
</evidence>
<organism evidence="2 3">
    <name type="scientific">Sordaria macrospora</name>
    <dbReference type="NCBI Taxonomy" id="5147"/>
    <lineage>
        <taxon>Eukaryota</taxon>
        <taxon>Fungi</taxon>
        <taxon>Dikarya</taxon>
        <taxon>Ascomycota</taxon>
        <taxon>Pezizomycotina</taxon>
        <taxon>Sordariomycetes</taxon>
        <taxon>Sordariomycetidae</taxon>
        <taxon>Sordariales</taxon>
        <taxon>Sordariaceae</taxon>
        <taxon>Sordaria</taxon>
    </lineage>
</organism>
<reference evidence="2 3" key="1">
    <citation type="submission" date="2017-07" db="EMBL/GenBank/DDBJ databases">
        <title>Genome sequence of the Sordaria macrospora wild type strain R19027.</title>
        <authorList>
            <person name="Nowrousian M."/>
            <person name="Teichert I."/>
            <person name="Kueck U."/>
        </authorList>
    </citation>
    <scope>NUCLEOTIDE SEQUENCE [LARGE SCALE GENOMIC DNA]</scope>
    <source>
        <strain evidence="2 3">R19027</strain>
        <tissue evidence="2">Mycelium</tissue>
    </source>
</reference>
<keyword evidence="1" id="KW-1133">Transmembrane helix</keyword>
<proteinExistence type="predicted"/>
<feature type="transmembrane region" description="Helical" evidence="1">
    <location>
        <begin position="135"/>
        <end position="157"/>
    </location>
</feature>
<dbReference type="Proteomes" id="UP000433876">
    <property type="component" value="Unassembled WGS sequence"/>
</dbReference>
<gene>
    <name evidence="2" type="ORF">SMACR_08727</name>
</gene>